<evidence type="ECO:0000313" key="2">
    <source>
        <dbReference type="Proteomes" id="UP000004095"/>
    </source>
</evidence>
<dbReference type="Gene3D" id="3.40.50.620">
    <property type="entry name" value="HUPs"/>
    <property type="match status" value="1"/>
</dbReference>
<evidence type="ECO:0000313" key="1">
    <source>
        <dbReference type="EMBL" id="EAY27217.1"/>
    </source>
</evidence>
<comment type="caution">
    <text evidence="1">The sequence shown here is derived from an EMBL/GenBank/DDBJ whole genome shotgun (WGS) entry which is preliminary data.</text>
</comment>
<dbReference type="eggNOG" id="COG3046">
    <property type="taxonomic scope" value="Bacteria"/>
</dbReference>
<dbReference type="RefSeq" id="WP_002699879.1">
    <property type="nucleotide sequence ID" value="NZ_AAWS01000025.1"/>
</dbReference>
<dbReference type="EMBL" id="AAWS01000025">
    <property type="protein sequence ID" value="EAY27217.1"/>
    <property type="molecule type" value="Genomic_DNA"/>
</dbReference>
<proteinExistence type="predicted"/>
<dbReference type="Proteomes" id="UP000004095">
    <property type="component" value="Unassembled WGS sequence"/>
</dbReference>
<gene>
    <name evidence="1" type="ORF">M23134_06527</name>
</gene>
<reference evidence="1 2" key="1">
    <citation type="submission" date="2007-01" db="EMBL/GenBank/DDBJ databases">
        <authorList>
            <person name="Haygood M."/>
            <person name="Podell S."/>
            <person name="Anderson C."/>
            <person name="Hopkinson B."/>
            <person name="Roe K."/>
            <person name="Barbeau K."/>
            <person name="Gaasterland T."/>
            <person name="Ferriera S."/>
            <person name="Johnson J."/>
            <person name="Kravitz S."/>
            <person name="Beeson K."/>
            <person name="Sutton G."/>
            <person name="Rogers Y.-H."/>
            <person name="Friedman R."/>
            <person name="Frazier M."/>
            <person name="Venter J.C."/>
        </authorList>
    </citation>
    <scope>NUCLEOTIDE SEQUENCE [LARGE SCALE GENOMIC DNA]</scope>
    <source>
        <strain evidence="1 2">ATCC 23134</strain>
    </source>
</reference>
<dbReference type="InterPro" id="IPR014729">
    <property type="entry name" value="Rossmann-like_a/b/a_fold"/>
</dbReference>
<name>A1ZQR2_MICM2</name>
<dbReference type="OrthoDB" id="5288100at2"/>
<dbReference type="InterPro" id="IPR007357">
    <property type="entry name" value="PhrB-like"/>
</dbReference>
<protein>
    <recommendedName>
        <fullName evidence="3">Cryptochrome/photolyase family protein</fullName>
    </recommendedName>
</protein>
<organism evidence="1 2">
    <name type="scientific">Microscilla marina ATCC 23134</name>
    <dbReference type="NCBI Taxonomy" id="313606"/>
    <lineage>
        <taxon>Bacteria</taxon>
        <taxon>Pseudomonadati</taxon>
        <taxon>Bacteroidota</taxon>
        <taxon>Cytophagia</taxon>
        <taxon>Cytophagales</taxon>
        <taxon>Microscillaceae</taxon>
        <taxon>Microscilla</taxon>
    </lineage>
</organism>
<dbReference type="AlphaFoldDB" id="A1ZQR2"/>
<evidence type="ECO:0008006" key="3">
    <source>
        <dbReference type="Google" id="ProtNLM"/>
    </source>
</evidence>
<accession>A1ZQR2</accession>
<dbReference type="Pfam" id="PF04244">
    <property type="entry name" value="DPRP"/>
    <property type="match status" value="1"/>
</dbReference>
<keyword evidence="2" id="KW-1185">Reference proteome</keyword>
<sequence>MHTANIVFPHQLFAQSPLPLRQHPVYIVEEWLFFRQYPFHQQKIAFHRASMRFYAHYLETKGCEVHYISSQDELSDIRKLVVYLGTCSK</sequence>